<feature type="disulfide bond" evidence="18">
    <location>
        <begin position="214"/>
        <end position="276"/>
    </location>
</feature>
<evidence type="ECO:0000256" key="18">
    <source>
        <dbReference type="PIRSR" id="PIRSR000472-52"/>
    </source>
</evidence>
<name>A0A834IGF6_RHYFE</name>
<organism evidence="24 25">
    <name type="scientific">Rhynchophorus ferrugineus</name>
    <name type="common">Red palm weevil</name>
    <name type="synonym">Curculio ferrugineus</name>
    <dbReference type="NCBI Taxonomy" id="354439"/>
    <lineage>
        <taxon>Eukaryota</taxon>
        <taxon>Metazoa</taxon>
        <taxon>Ecdysozoa</taxon>
        <taxon>Arthropoda</taxon>
        <taxon>Hexapoda</taxon>
        <taxon>Insecta</taxon>
        <taxon>Pterygota</taxon>
        <taxon>Neoptera</taxon>
        <taxon>Endopterygota</taxon>
        <taxon>Coleoptera</taxon>
        <taxon>Polyphaga</taxon>
        <taxon>Cucujiformia</taxon>
        <taxon>Curculionidae</taxon>
        <taxon>Dryophthorinae</taxon>
        <taxon>Rhynchophorus</taxon>
    </lineage>
</organism>
<evidence type="ECO:0000256" key="10">
    <source>
        <dbReference type="ARBA" id="ARBA00022989"/>
    </source>
</evidence>
<keyword evidence="13 18" id="KW-1015">Disulfide bond</keyword>
<comment type="caution">
    <text evidence="24">The sequence shown here is derived from an EMBL/GenBank/DDBJ whole genome shotgun (WGS) entry which is preliminary data.</text>
</comment>
<keyword evidence="12 15" id="KW-0472">Membrane</keyword>
<evidence type="ECO:0000259" key="23">
    <source>
        <dbReference type="PROSITE" id="PS51659"/>
    </source>
</evidence>
<evidence type="ECO:0000256" key="19">
    <source>
        <dbReference type="PROSITE-ProRule" id="PRU00192"/>
    </source>
</evidence>
<dbReference type="UniPathway" id="UPA00378"/>
<dbReference type="FunFam" id="3.40.50.11350:FF:000001">
    <property type="entry name" value="Alpha-(1,6)-fucosyltransferase"/>
    <property type="match status" value="1"/>
</dbReference>
<evidence type="ECO:0000256" key="6">
    <source>
        <dbReference type="ARBA" id="ARBA00022676"/>
    </source>
</evidence>
<evidence type="ECO:0000256" key="14">
    <source>
        <dbReference type="ARBA" id="ARBA00093238"/>
    </source>
</evidence>
<evidence type="ECO:0000256" key="17">
    <source>
        <dbReference type="PIRSR" id="PIRSR000472-51"/>
    </source>
</evidence>
<dbReference type="InterPro" id="IPR036028">
    <property type="entry name" value="SH3-like_dom_sf"/>
</dbReference>
<dbReference type="Gene3D" id="3.40.50.11350">
    <property type="match status" value="1"/>
</dbReference>
<dbReference type="GO" id="GO:0032580">
    <property type="term" value="C:Golgi cisterna membrane"/>
    <property type="evidence" value="ECO:0007669"/>
    <property type="project" value="UniProtKB-SubCell"/>
</dbReference>
<evidence type="ECO:0000256" key="15">
    <source>
        <dbReference type="PIRNR" id="PIRNR000472"/>
    </source>
</evidence>
<dbReference type="AlphaFoldDB" id="A0A834IGF6"/>
<dbReference type="Proteomes" id="UP000625711">
    <property type="component" value="Unassembled WGS sequence"/>
</dbReference>
<keyword evidence="10" id="KW-1133">Transmembrane helix</keyword>
<feature type="coiled-coil region" evidence="21">
    <location>
        <begin position="50"/>
        <end position="77"/>
    </location>
</feature>
<evidence type="ECO:0000256" key="8">
    <source>
        <dbReference type="ARBA" id="ARBA00022692"/>
    </source>
</evidence>
<comment type="catalytic activity">
    <reaction evidence="14 15">
        <text>N(4)-{beta-D-GlcNAc-(1-&gt;2)-alpha-D-Man-(1-&gt;3)-[beta-D-GlcNAc-(1-&gt;2)-alpha-D-Man-(1-&gt;6)]-beta-D-Man-(1-&gt;4)-beta-D-GlcNAc-(1-&gt;4)-beta-D-GlcNAc}-L-asparaginyl-[protein] + GDP-beta-L-fucose = an N(4)-{beta-D-GlcNAc-(1-&gt;2)-alpha-D-Man-(1-&gt;3)-[beta-D-GlcNAc-(1-&gt;2)-alpha-D-Man-(1-&gt;6)]-beta-D-Man-(1-&gt;4)-beta-D-GlcNAc-(1-&gt;4)-[alpha-L-Fuc-(1-&gt;6)]-beta-D-GlcNAc}-L-asparaginyl-[protein] + GDP + H(+)</text>
        <dbReference type="Rhea" id="RHEA:12985"/>
        <dbReference type="Rhea" id="RHEA-COMP:13526"/>
        <dbReference type="Rhea" id="RHEA-COMP:13532"/>
        <dbReference type="ChEBI" id="CHEBI:15378"/>
        <dbReference type="ChEBI" id="CHEBI:57273"/>
        <dbReference type="ChEBI" id="CHEBI:58189"/>
        <dbReference type="ChEBI" id="CHEBI:60651"/>
        <dbReference type="ChEBI" id="CHEBI:137207"/>
        <dbReference type="EC" id="2.4.1.68"/>
    </reaction>
</comment>
<dbReference type="EC" id="2.4.1.68" evidence="3 15"/>
<evidence type="ECO:0000256" key="3">
    <source>
        <dbReference type="ARBA" id="ARBA00012660"/>
    </source>
</evidence>
<dbReference type="PROSITE" id="PS51659">
    <property type="entry name" value="GT23"/>
    <property type="match status" value="1"/>
</dbReference>
<sequence>MSVLLRQVSSIGWHRILVIFLVLWLLVLVLSAFPGLNSTNTFDSRSSERLAKALSDLEALRKQNEELQVIFKEISTNNLSDDQKEAIENFQTRLTKAERPYTKLGLSDVSSKEEPNTQYELLRRRIYANTKEFWFYIHSNLLEIQKKAGDVAPDIVDIINQVLSLGAEHKRSLLHDITKLAEVDGYEDWRQKESQDLSDLVQERFKFLQNPEDCDTARKLVCSLNKGCGYGCQLHHVVYCFMVAYGTKRTLILKSKGWRYHKSGWEDIFMPLSDTCTSPDGETMANWPGHVETQVINLPIIDSLSPRPPYLPLAIPEDLAPRLTRLHGDPVVWWVGQILKYLLRPREKTTNLIEDAINKLGYKRPIVGVHVRRTDKVGTEAAFHGLEEYMTAVDEYYKQLSLSQKIDKKRIYLASDDPKVLLEAKTKYTDYEVICDPQISKTAAVSSRYSDTSLFGIILDIHMLSLSDFLVCTFSSQVCRVAYEIMQNYYPDASSRYKSLDDIYYYGGQNPHNMIAVYPHEPKRQAEMQIAVGDLIGVAGNHWNGFSKGRNLRTNQNGLYPSFKMKDKIEVAKFPVYSELYKNKQKTNKETPPT</sequence>
<dbReference type="FunFam" id="2.30.30.40:FF:000070">
    <property type="entry name" value="Alpha-(1,6)-fucosyltransferase"/>
    <property type="match status" value="1"/>
</dbReference>
<evidence type="ECO:0000256" key="16">
    <source>
        <dbReference type="PIRSR" id="PIRSR000472-50"/>
    </source>
</evidence>
<dbReference type="InterPro" id="IPR045573">
    <property type="entry name" value="Fut8_N_cat"/>
</dbReference>
<keyword evidence="25" id="KW-1185">Reference proteome</keyword>
<dbReference type="Gene3D" id="2.30.30.40">
    <property type="entry name" value="SH3 Domains"/>
    <property type="match status" value="1"/>
</dbReference>
<comment type="function">
    <text evidence="15">Catalyzes the addition of fucose in alpha 1-6 linkage to the first GlcNAc residue, next to the peptide chains in N-glycans.</text>
</comment>
<evidence type="ECO:0000256" key="20">
    <source>
        <dbReference type="PROSITE-ProRule" id="PRU00992"/>
    </source>
</evidence>
<keyword evidence="5 19" id="KW-0728">SH3 domain</keyword>
<dbReference type="GO" id="GO:0006487">
    <property type="term" value="P:protein N-linked glycosylation"/>
    <property type="evidence" value="ECO:0007669"/>
    <property type="project" value="TreeGrafter"/>
</dbReference>
<reference evidence="24" key="1">
    <citation type="submission" date="2020-08" db="EMBL/GenBank/DDBJ databases">
        <title>Genome sequencing and assembly of the red palm weevil Rhynchophorus ferrugineus.</title>
        <authorList>
            <person name="Dias G.B."/>
            <person name="Bergman C.M."/>
            <person name="Manee M."/>
        </authorList>
    </citation>
    <scope>NUCLEOTIDE SEQUENCE</scope>
    <source>
        <strain evidence="24">AA-2017</strain>
        <tissue evidence="24">Whole larva</tissue>
    </source>
</reference>
<proteinExistence type="inferred from homology"/>
<gene>
    <name evidence="24" type="ORF">GWI33_006181</name>
</gene>
<dbReference type="InterPro" id="IPR001452">
    <property type="entry name" value="SH3_domain"/>
</dbReference>
<dbReference type="PROSITE" id="PS50002">
    <property type="entry name" value="SH3"/>
    <property type="match status" value="1"/>
</dbReference>
<dbReference type="PANTHER" id="PTHR13132">
    <property type="entry name" value="ALPHA- 1,6 -FUCOSYLTRANSFERASE"/>
    <property type="match status" value="1"/>
</dbReference>
<dbReference type="InterPro" id="IPR027350">
    <property type="entry name" value="GT23_dom"/>
</dbReference>
<evidence type="ECO:0000256" key="7">
    <source>
        <dbReference type="ARBA" id="ARBA00022679"/>
    </source>
</evidence>
<dbReference type="OrthoDB" id="2014825at2759"/>
<dbReference type="CDD" id="cd11300">
    <property type="entry name" value="Fut8_like"/>
    <property type="match status" value="1"/>
</dbReference>
<dbReference type="PIRSF" id="PIRSF000472">
    <property type="entry name" value="Alpha1_6FUT_euk"/>
    <property type="match status" value="1"/>
</dbReference>
<evidence type="ECO:0000313" key="24">
    <source>
        <dbReference type="EMBL" id="KAF7280269.1"/>
    </source>
</evidence>
<feature type="domain" description="GT23" evidence="23">
    <location>
        <begin position="216"/>
        <end position="500"/>
    </location>
</feature>
<comment type="pathway">
    <text evidence="2 15">Protein modification; protein glycosylation.</text>
</comment>
<dbReference type="InterPro" id="IPR035653">
    <property type="entry name" value="Fut8_SH3"/>
</dbReference>
<evidence type="ECO:0000256" key="11">
    <source>
        <dbReference type="ARBA" id="ARBA00023034"/>
    </source>
</evidence>
<dbReference type="SUPFAM" id="SSF50044">
    <property type="entry name" value="SH3-domain"/>
    <property type="match status" value="1"/>
</dbReference>
<keyword evidence="8" id="KW-0812">Transmembrane</keyword>
<feature type="short sequence motif" description="SH3-binding" evidence="17">
    <location>
        <begin position="306"/>
        <end position="312"/>
    </location>
</feature>
<evidence type="ECO:0000259" key="22">
    <source>
        <dbReference type="PROSITE" id="PS50002"/>
    </source>
</evidence>
<evidence type="ECO:0000256" key="21">
    <source>
        <dbReference type="SAM" id="Coils"/>
    </source>
</evidence>
<comment type="similarity">
    <text evidence="15 20">Belongs to the glycosyltransferase 23 family.</text>
</comment>
<keyword evidence="11 15" id="KW-0333">Golgi apparatus</keyword>
<keyword evidence="6 15" id="KW-0328">Glycosyltransferase</keyword>
<evidence type="ECO:0000256" key="5">
    <source>
        <dbReference type="ARBA" id="ARBA00022443"/>
    </source>
</evidence>
<dbReference type="EMBL" id="JAACXV010000309">
    <property type="protein sequence ID" value="KAF7280269.1"/>
    <property type="molecule type" value="Genomic_DNA"/>
</dbReference>
<dbReference type="Pfam" id="PF19745">
    <property type="entry name" value="FUT8_N_cat"/>
    <property type="match status" value="1"/>
</dbReference>
<evidence type="ECO:0000256" key="1">
    <source>
        <dbReference type="ARBA" id="ARBA00004447"/>
    </source>
</evidence>
<evidence type="ECO:0000256" key="4">
    <source>
        <dbReference type="ARBA" id="ARBA00018201"/>
    </source>
</evidence>
<dbReference type="CDD" id="cd11792">
    <property type="entry name" value="SH3_Fut8"/>
    <property type="match status" value="1"/>
</dbReference>
<evidence type="ECO:0000313" key="25">
    <source>
        <dbReference type="Proteomes" id="UP000625711"/>
    </source>
</evidence>
<keyword evidence="9" id="KW-0735">Signal-anchor</keyword>
<evidence type="ECO:0000256" key="2">
    <source>
        <dbReference type="ARBA" id="ARBA00004922"/>
    </source>
</evidence>
<evidence type="ECO:0000256" key="13">
    <source>
        <dbReference type="ARBA" id="ARBA00023157"/>
    </source>
</evidence>
<dbReference type="Gene3D" id="1.10.287.1060">
    <property type="entry name" value="ESAT-6-like"/>
    <property type="match status" value="1"/>
</dbReference>
<feature type="domain" description="SH3" evidence="22">
    <location>
        <begin position="509"/>
        <end position="570"/>
    </location>
</feature>
<protein>
    <recommendedName>
        <fullName evidence="4 15">Alpha-(1,6)-fucosyltransferase</fullName>
        <ecNumber evidence="3 15">2.4.1.68</ecNumber>
    </recommendedName>
</protein>
<feature type="disulfide bond" evidence="18">
    <location>
        <begin position="228"/>
        <end position="232"/>
    </location>
</feature>
<evidence type="ECO:0000256" key="12">
    <source>
        <dbReference type="ARBA" id="ARBA00023136"/>
    </source>
</evidence>
<feature type="disulfide bond" evidence="18">
    <location>
        <begin position="472"/>
        <end position="479"/>
    </location>
</feature>
<comment type="subcellular location">
    <subcellularLocation>
        <location evidence="1">Golgi apparatus</location>
        <location evidence="1">Golgi stack membrane</location>
        <topology evidence="1">Single-pass type II membrane protein</topology>
    </subcellularLocation>
</comment>
<feature type="region of interest" description="Important for donor substrate binding" evidence="16 20">
    <location>
        <begin position="372"/>
        <end position="373"/>
    </location>
</feature>
<accession>A0A834IGF6</accession>
<feature type="disulfide bond" evidence="18">
    <location>
        <begin position="222"/>
        <end position="240"/>
    </location>
</feature>
<dbReference type="InterPro" id="IPR015827">
    <property type="entry name" value="Fut8"/>
</dbReference>
<dbReference type="Pfam" id="PF14604">
    <property type="entry name" value="SH3_9"/>
    <property type="match status" value="1"/>
</dbReference>
<dbReference type="PANTHER" id="PTHR13132:SF29">
    <property type="entry name" value="ALPHA-(1,6)-FUCOSYLTRANSFERASE"/>
    <property type="match status" value="1"/>
</dbReference>
<keyword evidence="21" id="KW-0175">Coiled coil</keyword>
<keyword evidence="7 15" id="KW-0808">Transferase</keyword>
<evidence type="ECO:0000256" key="9">
    <source>
        <dbReference type="ARBA" id="ARBA00022968"/>
    </source>
</evidence>
<dbReference type="GO" id="GO:0008424">
    <property type="term" value="F:glycoprotein 6-alpha-L-fucosyltransferase activity"/>
    <property type="evidence" value="ECO:0007669"/>
    <property type="project" value="UniProtKB-EC"/>
</dbReference>